<dbReference type="EMBL" id="KZ824937">
    <property type="protein sequence ID" value="RAH73914.1"/>
    <property type="molecule type" value="Genomic_DNA"/>
</dbReference>
<proteinExistence type="predicted"/>
<reference evidence="1" key="1">
    <citation type="submission" date="2018-02" db="EMBL/GenBank/DDBJ databases">
        <title>The genomes of Aspergillus section Nigri reveals drivers in fungal speciation.</title>
        <authorList>
            <consortium name="DOE Joint Genome Institute"/>
            <person name="Vesth T.C."/>
            <person name="Nybo J."/>
            <person name="Theobald S."/>
            <person name="Brandl J."/>
            <person name="Frisvad J.C."/>
            <person name="Nielsen K.F."/>
            <person name="Lyhne E.K."/>
            <person name="Kogle M.E."/>
            <person name="Kuo A."/>
            <person name="Riley R."/>
            <person name="Clum A."/>
            <person name="Nolan M."/>
            <person name="Lipzen A."/>
            <person name="Salamov A."/>
            <person name="Henrissat B."/>
            <person name="Wiebenga A."/>
            <person name="De vries R.P."/>
            <person name="Grigoriev I.V."/>
            <person name="Mortensen U.H."/>
            <person name="Andersen M.R."/>
            <person name="Baker S.E."/>
        </authorList>
    </citation>
    <scope>NUCLEOTIDE SEQUENCE</scope>
    <source>
        <strain evidence="1">CBS 121060</strain>
    </source>
</reference>
<dbReference type="Proteomes" id="UP000249661">
    <property type="component" value="Unassembled WGS sequence"/>
</dbReference>
<evidence type="ECO:0000313" key="2">
    <source>
        <dbReference type="Proteomes" id="UP000249661"/>
    </source>
</evidence>
<sequence length="140" mass="15586">MRNYRGKEDSRCATSCRRGKRNGERVGAQSETNKRRSALSGITTIPNPFQQGVFVEDHQSPGRDERELDSKRKRKEVESRSLGPKWKGIGARRGDRVFGGGWVLLLLGTWSLSSPLFLLPPLCPPPILLLGTLCPLETVT</sequence>
<gene>
    <name evidence="1" type="ORF">BO66DRAFT_175805</name>
</gene>
<protein>
    <submittedName>
        <fullName evidence="1">Uncharacterized protein</fullName>
    </submittedName>
</protein>
<evidence type="ECO:0000313" key="1">
    <source>
        <dbReference type="EMBL" id="RAH73914.1"/>
    </source>
</evidence>
<name>A0ACD1HJ80_9EURO</name>
<accession>A0ACD1HJ80</accession>
<keyword evidence="2" id="KW-1185">Reference proteome</keyword>
<organism evidence="1 2">
    <name type="scientific">Aspergillus aculeatinus CBS 121060</name>
    <dbReference type="NCBI Taxonomy" id="1448322"/>
    <lineage>
        <taxon>Eukaryota</taxon>
        <taxon>Fungi</taxon>
        <taxon>Dikarya</taxon>
        <taxon>Ascomycota</taxon>
        <taxon>Pezizomycotina</taxon>
        <taxon>Eurotiomycetes</taxon>
        <taxon>Eurotiomycetidae</taxon>
        <taxon>Eurotiales</taxon>
        <taxon>Aspergillaceae</taxon>
        <taxon>Aspergillus</taxon>
        <taxon>Aspergillus subgen. Circumdati</taxon>
    </lineage>
</organism>